<protein>
    <recommendedName>
        <fullName evidence="3">Lipoprotein</fullName>
    </recommendedName>
</protein>
<proteinExistence type="predicted"/>
<keyword evidence="2" id="KW-1185">Reference proteome</keyword>
<dbReference type="EMBL" id="BMIK01000002">
    <property type="protein sequence ID" value="GGC21719.1"/>
    <property type="molecule type" value="Genomic_DNA"/>
</dbReference>
<dbReference type="Proteomes" id="UP000597338">
    <property type="component" value="Unassembled WGS sequence"/>
</dbReference>
<accession>A0ABQ1LD20</accession>
<reference evidence="2" key="1">
    <citation type="journal article" date="2019" name="Int. J. Syst. Evol. Microbiol.">
        <title>The Global Catalogue of Microorganisms (GCM) 10K type strain sequencing project: providing services to taxonomists for standard genome sequencing and annotation.</title>
        <authorList>
            <consortium name="The Broad Institute Genomics Platform"/>
            <consortium name="The Broad Institute Genome Sequencing Center for Infectious Disease"/>
            <person name="Wu L."/>
            <person name="Ma J."/>
        </authorList>
    </citation>
    <scope>NUCLEOTIDE SEQUENCE [LARGE SCALE GENOMIC DNA]</scope>
    <source>
        <strain evidence="2">CGMCC 1.15342</strain>
    </source>
</reference>
<evidence type="ECO:0000313" key="1">
    <source>
        <dbReference type="EMBL" id="GGC21719.1"/>
    </source>
</evidence>
<dbReference type="PROSITE" id="PS51257">
    <property type="entry name" value="PROKAR_LIPOPROTEIN"/>
    <property type="match status" value="1"/>
</dbReference>
<gene>
    <name evidence="1" type="ORF">GCM10011386_12110</name>
</gene>
<evidence type="ECO:0000313" key="2">
    <source>
        <dbReference type="Proteomes" id="UP000597338"/>
    </source>
</evidence>
<comment type="caution">
    <text evidence="1">The sequence shown here is derived from an EMBL/GenBank/DDBJ whole genome shotgun (WGS) entry which is preliminary data.</text>
</comment>
<sequence>MNLRSHLSLLCIAGLLSCQNSNQREQQATGDTLSHAEEPLMTDQEQKYCFLRTEGTQRQDSSYIQLAIRKETVSGVYNVIPAEKDARRGTVLGKEKDGMLDLVWTFTQEGTQDTLRVVFALQDGKLMQKPLSVDTTTGRQVTRDTSNFSVVYEPVDCVAD</sequence>
<evidence type="ECO:0008006" key="3">
    <source>
        <dbReference type="Google" id="ProtNLM"/>
    </source>
</evidence>
<dbReference type="RefSeq" id="WP_188748506.1">
    <property type="nucleotide sequence ID" value="NZ_BMIK01000002.1"/>
</dbReference>
<name>A0ABQ1LD20_9SPHI</name>
<organism evidence="1 2">
    <name type="scientific">Parapedobacter defluvii</name>
    <dbReference type="NCBI Taxonomy" id="2045106"/>
    <lineage>
        <taxon>Bacteria</taxon>
        <taxon>Pseudomonadati</taxon>
        <taxon>Bacteroidota</taxon>
        <taxon>Sphingobacteriia</taxon>
        <taxon>Sphingobacteriales</taxon>
        <taxon>Sphingobacteriaceae</taxon>
        <taxon>Parapedobacter</taxon>
    </lineage>
</organism>